<feature type="compositionally biased region" description="Polar residues" evidence="3">
    <location>
        <begin position="149"/>
        <end position="160"/>
    </location>
</feature>
<evidence type="ECO:0000256" key="3">
    <source>
        <dbReference type="SAM" id="MobiDB-lite"/>
    </source>
</evidence>
<evidence type="ECO:0000313" key="5">
    <source>
        <dbReference type="Proteomes" id="UP001305414"/>
    </source>
</evidence>
<feature type="region of interest" description="Disordered" evidence="3">
    <location>
        <begin position="137"/>
        <end position="189"/>
    </location>
</feature>
<reference evidence="4 5" key="1">
    <citation type="submission" date="2023-10" db="EMBL/GenBank/DDBJ databases">
        <title>Draft genome sequence of Xylaria bambusicola isolate GMP-LS, the root and basal stem rot pathogen of sugarcane in Indonesia.</title>
        <authorList>
            <person name="Selvaraj P."/>
            <person name="Muralishankar V."/>
            <person name="Muruganantham S."/>
            <person name="Sp S."/>
            <person name="Haryani S."/>
            <person name="Lau K.J.X."/>
            <person name="Naqvi N.I."/>
        </authorList>
    </citation>
    <scope>NUCLEOTIDE SEQUENCE [LARGE SCALE GENOMIC DNA]</scope>
    <source>
        <strain evidence="4">GMP-LS</strain>
    </source>
</reference>
<keyword evidence="5" id="KW-1185">Reference proteome</keyword>
<evidence type="ECO:0008006" key="6">
    <source>
        <dbReference type="Google" id="ProtNLM"/>
    </source>
</evidence>
<sequence>MGEALMTTVDVPSRRAYTLAHTTLIDVFANALNRPHWVISHTLVTVALRDAADVLTRVVSAGFPSNSSQLWVCWLCFAPRMSRSKFSRDQKWLRPPRRSYPWSLSAKIPPVIYIDETQYLVAGASVDDYASQQHFYVDDGSPGEPVSDSPGTSGSLSGDVSMTRRSDGSPTELGHQRKHAPRGHSHDSKLELVRADTHLHTRFEHHRSGSDKHGLQTIQPFHRSLSTHTSYDGNVQISHFHDTPALPLKDPTDAVLFRHYIQKIAISLDCCDPLKHFELIVPERASTCHTLLNAILAIAARHLSHTTDFDPLASNRYHDECLRHLIPMMNHSSAIADENLFAATVILRMLEEMDGSLTGQDNYSHLLGIHVFANAGDRYMLPGSLSAAAFWVGLRQEIYIAILTQQCVKLNLDDVIVDRSLKPADDYTWSNRAIVLLADVLNSCFGDTPLTTQRWIVLNEAVESWTRARPPSFNPYFYNNGTGPGAFPEIWHGSSCHILGIQHHILAQLFLIQFDPSIPRVGTKRRGAMRNMTAKLRIETLMRELCGLGISNQWTPPAMFTACIGIAMFGDHFAEESDQRALSEFLKKTETAHARPTAAIQQQLMKAWGWPEADD</sequence>
<dbReference type="InterPro" id="IPR021858">
    <property type="entry name" value="Fun_TF"/>
</dbReference>
<dbReference type="Proteomes" id="UP001305414">
    <property type="component" value="Unassembled WGS sequence"/>
</dbReference>
<protein>
    <recommendedName>
        <fullName evidence="6">Arca-like protein</fullName>
    </recommendedName>
</protein>
<organism evidence="4 5">
    <name type="scientific">Xylaria bambusicola</name>
    <dbReference type="NCBI Taxonomy" id="326684"/>
    <lineage>
        <taxon>Eukaryota</taxon>
        <taxon>Fungi</taxon>
        <taxon>Dikarya</taxon>
        <taxon>Ascomycota</taxon>
        <taxon>Pezizomycotina</taxon>
        <taxon>Sordariomycetes</taxon>
        <taxon>Xylariomycetidae</taxon>
        <taxon>Xylariales</taxon>
        <taxon>Xylariaceae</taxon>
        <taxon>Xylaria</taxon>
    </lineage>
</organism>
<dbReference type="GO" id="GO:0003700">
    <property type="term" value="F:DNA-binding transcription factor activity"/>
    <property type="evidence" value="ECO:0007669"/>
    <property type="project" value="TreeGrafter"/>
</dbReference>
<dbReference type="AlphaFoldDB" id="A0AAN7UNV2"/>
<keyword evidence="2" id="KW-0539">Nucleus</keyword>
<dbReference type="GO" id="GO:0005634">
    <property type="term" value="C:nucleus"/>
    <property type="evidence" value="ECO:0007669"/>
    <property type="project" value="UniProtKB-SubCell"/>
</dbReference>
<dbReference type="GO" id="GO:0000976">
    <property type="term" value="F:transcription cis-regulatory region binding"/>
    <property type="evidence" value="ECO:0007669"/>
    <property type="project" value="TreeGrafter"/>
</dbReference>
<proteinExistence type="predicted"/>
<accession>A0AAN7UNV2</accession>
<evidence type="ECO:0000256" key="1">
    <source>
        <dbReference type="ARBA" id="ARBA00004123"/>
    </source>
</evidence>
<name>A0AAN7UNV2_9PEZI</name>
<dbReference type="Pfam" id="PF11951">
    <property type="entry name" value="Fungal_trans_2"/>
    <property type="match status" value="1"/>
</dbReference>
<evidence type="ECO:0000256" key="2">
    <source>
        <dbReference type="ARBA" id="ARBA00023242"/>
    </source>
</evidence>
<dbReference type="EMBL" id="JAWHQM010000009">
    <property type="protein sequence ID" value="KAK5628751.1"/>
    <property type="molecule type" value="Genomic_DNA"/>
</dbReference>
<dbReference type="GO" id="GO:0045944">
    <property type="term" value="P:positive regulation of transcription by RNA polymerase II"/>
    <property type="evidence" value="ECO:0007669"/>
    <property type="project" value="TreeGrafter"/>
</dbReference>
<dbReference type="PANTHER" id="PTHR37534">
    <property type="entry name" value="TRANSCRIPTIONAL ACTIVATOR PROTEIN UGA3"/>
    <property type="match status" value="1"/>
</dbReference>
<comment type="caution">
    <text evidence="4">The sequence shown here is derived from an EMBL/GenBank/DDBJ whole genome shotgun (WGS) entry which is preliminary data.</text>
</comment>
<comment type="subcellular location">
    <subcellularLocation>
        <location evidence="1">Nucleus</location>
    </subcellularLocation>
</comment>
<evidence type="ECO:0000313" key="4">
    <source>
        <dbReference type="EMBL" id="KAK5628751.1"/>
    </source>
</evidence>
<dbReference type="PANTHER" id="PTHR37534:SF2">
    <property type="entry name" value="N-ACETYLTRANSFERASE DOMAIN-CONTAINING PROTEIN"/>
    <property type="match status" value="1"/>
</dbReference>
<gene>
    <name evidence="4" type="ORF">RRF57_004466</name>
</gene>